<dbReference type="SMART" id="SM00387">
    <property type="entry name" value="HATPase_c"/>
    <property type="match status" value="1"/>
</dbReference>
<keyword evidence="9" id="KW-1185">Reference proteome</keyword>
<evidence type="ECO:0000256" key="6">
    <source>
        <dbReference type="SAM" id="Coils"/>
    </source>
</evidence>
<sequence length="254" mass="28506">MIPTSTSDSLSIVSAYEKVKLLNAELREENTKLKDQNNFLQNQHYQLAHDLKGPLRNQQVLLSMCNLDNTDEVVQHLKRSISQMEVLVRHNLAVNKSSGGNSLTTAIELEKVMADILTLLKGIISYYKVSIQADFAKAPSIFYQPLELQSILYNLIHNAIKYRHPNRPPQINVSSSFEGKYVCLKVKDNGQGMHLKSDSPSMLDKCTQLDTSQEGHGLGLYLVKEFLELRGGKIEVETAPEVGSTFCVFLQPQT</sequence>
<evidence type="ECO:0000256" key="3">
    <source>
        <dbReference type="ARBA" id="ARBA00022553"/>
    </source>
</evidence>
<evidence type="ECO:0000313" key="9">
    <source>
        <dbReference type="Proteomes" id="UP000004095"/>
    </source>
</evidence>
<dbReference type="InterPro" id="IPR036097">
    <property type="entry name" value="HisK_dim/P_sf"/>
</dbReference>
<comment type="catalytic activity">
    <reaction evidence="1">
        <text>ATP + protein L-histidine = ADP + protein N-phospho-L-histidine.</text>
        <dbReference type="EC" id="2.7.13.3"/>
    </reaction>
</comment>
<keyword evidence="6" id="KW-0175">Coiled coil</keyword>
<evidence type="ECO:0000256" key="2">
    <source>
        <dbReference type="ARBA" id="ARBA00012438"/>
    </source>
</evidence>
<evidence type="ECO:0000256" key="1">
    <source>
        <dbReference type="ARBA" id="ARBA00000085"/>
    </source>
</evidence>
<dbReference type="EC" id="2.7.13.3" evidence="2"/>
<evidence type="ECO:0000313" key="8">
    <source>
        <dbReference type="EMBL" id="EAY31864.1"/>
    </source>
</evidence>
<feature type="coiled-coil region" evidence="6">
    <location>
        <begin position="16"/>
        <end position="43"/>
    </location>
</feature>
<dbReference type="Proteomes" id="UP000004095">
    <property type="component" value="Unassembled WGS sequence"/>
</dbReference>
<dbReference type="SUPFAM" id="SSF55874">
    <property type="entry name" value="ATPase domain of HSP90 chaperone/DNA topoisomerase II/histidine kinase"/>
    <property type="match status" value="1"/>
</dbReference>
<dbReference type="PANTHER" id="PTHR43304">
    <property type="entry name" value="PHYTOCHROME-LIKE PROTEIN CPH1"/>
    <property type="match status" value="1"/>
</dbReference>
<dbReference type="GO" id="GO:0000155">
    <property type="term" value="F:phosphorelay sensor kinase activity"/>
    <property type="evidence" value="ECO:0007669"/>
    <property type="project" value="InterPro"/>
</dbReference>
<dbReference type="RefSeq" id="WP_002692612.1">
    <property type="nucleotide sequence ID" value="NZ_AAWS01000001.1"/>
</dbReference>
<dbReference type="eggNOG" id="COG4251">
    <property type="taxonomic scope" value="Bacteria"/>
</dbReference>
<dbReference type="Gene3D" id="3.30.565.10">
    <property type="entry name" value="Histidine kinase-like ATPase, C-terminal domain"/>
    <property type="match status" value="1"/>
</dbReference>
<dbReference type="EMBL" id="AAWS01000001">
    <property type="protein sequence ID" value="EAY31864.1"/>
    <property type="molecule type" value="Genomic_DNA"/>
</dbReference>
<organism evidence="8 9">
    <name type="scientific">Microscilla marina ATCC 23134</name>
    <dbReference type="NCBI Taxonomy" id="313606"/>
    <lineage>
        <taxon>Bacteria</taxon>
        <taxon>Pseudomonadati</taxon>
        <taxon>Bacteroidota</taxon>
        <taxon>Cytophagia</taxon>
        <taxon>Cytophagales</taxon>
        <taxon>Microscillaceae</taxon>
        <taxon>Microscilla</taxon>
    </lineage>
</organism>
<dbReference type="CDD" id="cd00075">
    <property type="entry name" value="HATPase"/>
    <property type="match status" value="1"/>
</dbReference>
<proteinExistence type="predicted"/>
<name>A1ZC62_MICM2</name>
<dbReference type="InterPro" id="IPR052162">
    <property type="entry name" value="Sensor_kinase/Photoreceptor"/>
</dbReference>
<dbReference type="Pfam" id="PF02518">
    <property type="entry name" value="HATPase_c"/>
    <property type="match status" value="1"/>
</dbReference>
<protein>
    <recommendedName>
        <fullName evidence="2">histidine kinase</fullName>
        <ecNumber evidence="2">2.7.13.3</ecNumber>
    </recommendedName>
</protein>
<dbReference type="PRINTS" id="PR00344">
    <property type="entry name" value="BCTRLSENSOR"/>
</dbReference>
<feature type="domain" description="Histidine kinase" evidence="7">
    <location>
        <begin position="46"/>
        <end position="254"/>
    </location>
</feature>
<dbReference type="InterPro" id="IPR004358">
    <property type="entry name" value="Sig_transdc_His_kin-like_C"/>
</dbReference>
<dbReference type="InterPro" id="IPR005467">
    <property type="entry name" value="His_kinase_dom"/>
</dbReference>
<dbReference type="OrthoDB" id="890870at2"/>
<keyword evidence="4" id="KW-0808">Transferase</keyword>
<dbReference type="AlphaFoldDB" id="A1ZC62"/>
<dbReference type="SUPFAM" id="SSF47384">
    <property type="entry name" value="Homodimeric domain of signal transducing histidine kinase"/>
    <property type="match status" value="1"/>
</dbReference>
<evidence type="ECO:0000256" key="4">
    <source>
        <dbReference type="ARBA" id="ARBA00022679"/>
    </source>
</evidence>
<dbReference type="PROSITE" id="PS50109">
    <property type="entry name" value="HIS_KIN"/>
    <property type="match status" value="1"/>
</dbReference>
<keyword evidence="3" id="KW-0597">Phosphoprotein</keyword>
<accession>A1ZC62</accession>
<keyword evidence="5 8" id="KW-0418">Kinase</keyword>
<dbReference type="InterPro" id="IPR036890">
    <property type="entry name" value="HATPase_C_sf"/>
</dbReference>
<comment type="caution">
    <text evidence="8">The sequence shown here is derived from an EMBL/GenBank/DDBJ whole genome shotgun (WGS) entry which is preliminary data.</text>
</comment>
<evidence type="ECO:0000259" key="7">
    <source>
        <dbReference type="PROSITE" id="PS50109"/>
    </source>
</evidence>
<evidence type="ECO:0000256" key="5">
    <source>
        <dbReference type="ARBA" id="ARBA00022777"/>
    </source>
</evidence>
<dbReference type="PANTHER" id="PTHR43304:SF1">
    <property type="entry name" value="PAC DOMAIN-CONTAINING PROTEIN"/>
    <property type="match status" value="1"/>
</dbReference>
<gene>
    <name evidence="8" type="ORF">M23134_01893</name>
</gene>
<dbReference type="InterPro" id="IPR003594">
    <property type="entry name" value="HATPase_dom"/>
</dbReference>
<reference evidence="8 9" key="1">
    <citation type="submission" date="2007-01" db="EMBL/GenBank/DDBJ databases">
        <authorList>
            <person name="Haygood M."/>
            <person name="Podell S."/>
            <person name="Anderson C."/>
            <person name="Hopkinson B."/>
            <person name="Roe K."/>
            <person name="Barbeau K."/>
            <person name="Gaasterland T."/>
            <person name="Ferriera S."/>
            <person name="Johnson J."/>
            <person name="Kravitz S."/>
            <person name="Beeson K."/>
            <person name="Sutton G."/>
            <person name="Rogers Y.-H."/>
            <person name="Friedman R."/>
            <person name="Frazier M."/>
            <person name="Venter J.C."/>
        </authorList>
    </citation>
    <scope>NUCLEOTIDE SEQUENCE [LARGE SCALE GENOMIC DNA]</scope>
    <source>
        <strain evidence="8 9">ATCC 23134</strain>
    </source>
</reference>